<dbReference type="Proteomes" id="UP000324800">
    <property type="component" value="Unassembled WGS sequence"/>
</dbReference>
<protein>
    <submittedName>
        <fullName evidence="1">Uncharacterized protein</fullName>
    </submittedName>
</protein>
<proteinExistence type="predicted"/>
<name>A0A5J4WFT9_9EUKA</name>
<comment type="caution">
    <text evidence="1">The sequence shown here is derived from an EMBL/GenBank/DDBJ whole genome shotgun (WGS) entry which is preliminary data.</text>
</comment>
<dbReference type="AlphaFoldDB" id="A0A5J4WFT9"/>
<accession>A0A5J4WFT9</accession>
<evidence type="ECO:0000313" key="2">
    <source>
        <dbReference type="Proteomes" id="UP000324800"/>
    </source>
</evidence>
<reference evidence="1 2" key="1">
    <citation type="submission" date="2019-03" db="EMBL/GenBank/DDBJ databases">
        <title>Single cell metagenomics reveals metabolic interactions within the superorganism composed of flagellate Streblomastix strix and complex community of Bacteroidetes bacteria on its surface.</title>
        <authorList>
            <person name="Treitli S.C."/>
            <person name="Kolisko M."/>
            <person name="Husnik F."/>
            <person name="Keeling P."/>
            <person name="Hampl V."/>
        </authorList>
    </citation>
    <scope>NUCLEOTIDE SEQUENCE [LARGE SCALE GENOMIC DNA]</scope>
    <source>
        <strain evidence="1">ST1C</strain>
    </source>
</reference>
<organism evidence="1 2">
    <name type="scientific">Streblomastix strix</name>
    <dbReference type="NCBI Taxonomy" id="222440"/>
    <lineage>
        <taxon>Eukaryota</taxon>
        <taxon>Metamonada</taxon>
        <taxon>Preaxostyla</taxon>
        <taxon>Oxymonadida</taxon>
        <taxon>Streblomastigidae</taxon>
        <taxon>Streblomastix</taxon>
    </lineage>
</organism>
<gene>
    <name evidence="1" type="ORF">EZS28_011197</name>
</gene>
<sequence length="146" mass="16402">MIEEERNNFDYRNPNAYLMPNINKHITNTMSDGVPNNGKGLLIQRDAILKGVRGCIFGCNGCQRLYVGERAMCVLCCLTCGGCWIGQLYDLCTIHQKVAELNSDIRRVAHKCYDQHIVDMQLHGYGMPGQGFDQGFNRPISPYVGV</sequence>
<evidence type="ECO:0000313" key="1">
    <source>
        <dbReference type="EMBL" id="KAA6393275.1"/>
    </source>
</evidence>
<dbReference type="EMBL" id="SNRW01002284">
    <property type="protein sequence ID" value="KAA6393275.1"/>
    <property type="molecule type" value="Genomic_DNA"/>
</dbReference>